<keyword evidence="2" id="KW-1185">Reference proteome</keyword>
<accession>A0ABC9HHQ7</accession>
<dbReference type="Proteomes" id="UP001189180">
    <property type="component" value="Unassembled WGS sequence"/>
</dbReference>
<evidence type="ECO:0000313" key="2">
    <source>
        <dbReference type="Proteomes" id="UP001189180"/>
    </source>
</evidence>
<reference evidence="1 2" key="1">
    <citation type="submission" date="2024-08" db="EMBL/GenBank/DDBJ databases">
        <authorList>
            <person name="Paterson S."/>
        </authorList>
    </citation>
    <scope>NUCLEOTIDE SEQUENCE [LARGE SCALE GENOMIC DNA]</scope>
</reference>
<gene>
    <name evidence="1" type="ORF">FHB240107_LOCUS6595</name>
</gene>
<protein>
    <submittedName>
        <fullName evidence="1">Uncharacterized protein</fullName>
    </submittedName>
</protein>
<organism evidence="1 2">
    <name type="scientific">Fasciola hepatica</name>
    <name type="common">Liver fluke</name>
    <dbReference type="NCBI Taxonomy" id="6192"/>
    <lineage>
        <taxon>Eukaryota</taxon>
        <taxon>Metazoa</taxon>
        <taxon>Spiralia</taxon>
        <taxon>Lophotrochozoa</taxon>
        <taxon>Platyhelminthes</taxon>
        <taxon>Trematoda</taxon>
        <taxon>Digenea</taxon>
        <taxon>Plagiorchiida</taxon>
        <taxon>Echinostomata</taxon>
        <taxon>Echinostomatoidea</taxon>
        <taxon>Fasciolidae</taxon>
        <taxon>Fasciola</taxon>
    </lineage>
</organism>
<name>A0ABC9HHQ7_FASHE</name>
<evidence type="ECO:0000313" key="1">
    <source>
        <dbReference type="EMBL" id="CAM0512253.1"/>
    </source>
</evidence>
<dbReference type="AlphaFoldDB" id="A0ABC9HHQ7"/>
<comment type="caution">
    <text evidence="1">The sequence shown here is derived from an EMBL/GenBank/DDBJ whole genome shotgun (WGS) entry which is preliminary data.</text>
</comment>
<dbReference type="EMBL" id="CANUEZ050000202">
    <property type="protein sequence ID" value="CAM0512253.1"/>
    <property type="molecule type" value="Genomic_DNA"/>
</dbReference>
<sequence length="84" mass="9799">MIGFIDIDSAPTSTWFNRTILPLPRAFPAVKRLMNEVKTDIDPSIFPLYEEKFNGFELQYDTIRMVVVEAFCCEQSEYYGRPLL</sequence>
<proteinExistence type="predicted"/>